<comment type="similarity">
    <text evidence="1">Belongs to the TRAFAC class TrmE-Era-EngA-EngB-Septin-like GTPase superfamily. AIG1/Toc34/Toc159-like paraseptin GTPase family. IAN subfamily.</text>
</comment>
<evidence type="ECO:0000256" key="1">
    <source>
        <dbReference type="ARBA" id="ARBA00008535"/>
    </source>
</evidence>
<dbReference type="InterPro" id="IPR027417">
    <property type="entry name" value="P-loop_NTPase"/>
</dbReference>
<dbReference type="InterPro" id="IPR025662">
    <property type="entry name" value="Sigma_54_int_dom_ATP-bd_1"/>
</dbReference>
<evidence type="ECO:0000256" key="2">
    <source>
        <dbReference type="ARBA" id="ARBA00022741"/>
    </source>
</evidence>
<dbReference type="AlphaFoldDB" id="A0A9Q1DFK2"/>
<evidence type="ECO:0000259" key="5">
    <source>
        <dbReference type="PROSITE" id="PS51720"/>
    </source>
</evidence>
<keyword evidence="3" id="KW-0342">GTP-binding</keyword>
<feature type="compositionally biased region" description="Basic and acidic residues" evidence="4">
    <location>
        <begin position="295"/>
        <end position="306"/>
    </location>
</feature>
<dbReference type="PROSITE" id="PS51720">
    <property type="entry name" value="G_AIG1"/>
    <property type="match status" value="1"/>
</dbReference>
<evidence type="ECO:0000256" key="3">
    <source>
        <dbReference type="ARBA" id="ARBA00023134"/>
    </source>
</evidence>
<protein>
    <recommendedName>
        <fullName evidence="5">AIG1-type G domain-containing protein</fullName>
    </recommendedName>
</protein>
<evidence type="ECO:0000313" key="7">
    <source>
        <dbReference type="Proteomes" id="UP001152803"/>
    </source>
</evidence>
<feature type="compositionally biased region" description="Low complexity" evidence="4">
    <location>
        <begin position="268"/>
        <end position="286"/>
    </location>
</feature>
<dbReference type="EMBL" id="JAFJMO010000008">
    <property type="protein sequence ID" value="KAJ8268788.1"/>
    <property type="molecule type" value="Genomic_DNA"/>
</dbReference>
<keyword evidence="2" id="KW-0547">Nucleotide-binding</keyword>
<sequence length="306" mass="32837">MFGRKRRLVEKEPGRISPFLIRRKQTGGECEAYQLSQLRIVLLGESGVGKSSVGNTVLGREVFGVGGGRTGRSLRGKGQVAGREVSVVDTPGWGEGGPVGDAVRQEIRRSLSLCPSGPHAFLLAVPAGWGLFPRTQRCQAEDHLALLGEGVWRHTILLFTKADRLGRSQGLASSVQQQMECRGPDLQSLAKACGGRGHILSSRDTASRPRQVTELLEKIESMVVANDGWHYKPPMLPPANGQVEGEGAPTLQSEEKEREVEVAGAGGRQQSSSRGRCCTSQPEPEAGAGGGGEQKLCRREYRPPGN</sequence>
<dbReference type="GO" id="GO:0005525">
    <property type="term" value="F:GTP binding"/>
    <property type="evidence" value="ECO:0007669"/>
    <property type="project" value="UniProtKB-KW"/>
</dbReference>
<keyword evidence="7" id="KW-1185">Reference proteome</keyword>
<evidence type="ECO:0000256" key="4">
    <source>
        <dbReference type="SAM" id="MobiDB-lite"/>
    </source>
</evidence>
<dbReference type="PROSITE" id="PS00675">
    <property type="entry name" value="SIGMA54_INTERACT_1"/>
    <property type="match status" value="1"/>
</dbReference>
<comment type="caution">
    <text evidence="6">The sequence shown here is derived from an EMBL/GenBank/DDBJ whole genome shotgun (WGS) entry which is preliminary data.</text>
</comment>
<dbReference type="SUPFAM" id="SSF52540">
    <property type="entry name" value="P-loop containing nucleoside triphosphate hydrolases"/>
    <property type="match status" value="1"/>
</dbReference>
<dbReference type="PANTHER" id="PTHR10903:SF107">
    <property type="entry name" value="GTPASE IMAP FAMILY MEMBER 4-LIKE-RELATED"/>
    <property type="match status" value="1"/>
</dbReference>
<name>A0A9Q1DFK2_CONCO</name>
<dbReference type="Pfam" id="PF04548">
    <property type="entry name" value="AIG1"/>
    <property type="match status" value="1"/>
</dbReference>
<feature type="domain" description="AIG1-type G" evidence="5">
    <location>
        <begin position="35"/>
        <end position="240"/>
    </location>
</feature>
<gene>
    <name evidence="6" type="ORF">COCON_G00113950</name>
</gene>
<proteinExistence type="inferred from homology"/>
<dbReference type="InterPro" id="IPR045058">
    <property type="entry name" value="GIMA/IAN/Toc"/>
</dbReference>
<dbReference type="OrthoDB" id="9982588at2759"/>
<dbReference type="PANTHER" id="PTHR10903">
    <property type="entry name" value="GTPASE, IMAP FAMILY MEMBER-RELATED"/>
    <property type="match status" value="1"/>
</dbReference>
<dbReference type="InterPro" id="IPR006703">
    <property type="entry name" value="G_AIG1"/>
</dbReference>
<organism evidence="6 7">
    <name type="scientific">Conger conger</name>
    <name type="common">Conger eel</name>
    <name type="synonym">Muraena conger</name>
    <dbReference type="NCBI Taxonomy" id="82655"/>
    <lineage>
        <taxon>Eukaryota</taxon>
        <taxon>Metazoa</taxon>
        <taxon>Chordata</taxon>
        <taxon>Craniata</taxon>
        <taxon>Vertebrata</taxon>
        <taxon>Euteleostomi</taxon>
        <taxon>Actinopterygii</taxon>
        <taxon>Neopterygii</taxon>
        <taxon>Teleostei</taxon>
        <taxon>Anguilliformes</taxon>
        <taxon>Congridae</taxon>
        <taxon>Conger</taxon>
    </lineage>
</organism>
<accession>A0A9Q1DFK2</accession>
<dbReference type="Proteomes" id="UP001152803">
    <property type="component" value="Unassembled WGS sequence"/>
</dbReference>
<dbReference type="Gene3D" id="3.40.50.300">
    <property type="entry name" value="P-loop containing nucleotide triphosphate hydrolases"/>
    <property type="match status" value="1"/>
</dbReference>
<feature type="region of interest" description="Disordered" evidence="4">
    <location>
        <begin position="233"/>
        <end position="306"/>
    </location>
</feature>
<evidence type="ECO:0000313" key="6">
    <source>
        <dbReference type="EMBL" id="KAJ8268788.1"/>
    </source>
</evidence>
<reference evidence="6" key="1">
    <citation type="journal article" date="2023" name="Science">
        <title>Genome structures resolve the early diversification of teleost fishes.</title>
        <authorList>
            <person name="Parey E."/>
            <person name="Louis A."/>
            <person name="Montfort J."/>
            <person name="Bouchez O."/>
            <person name="Roques C."/>
            <person name="Iampietro C."/>
            <person name="Lluch J."/>
            <person name="Castinel A."/>
            <person name="Donnadieu C."/>
            <person name="Desvignes T."/>
            <person name="Floi Bucao C."/>
            <person name="Jouanno E."/>
            <person name="Wen M."/>
            <person name="Mejri S."/>
            <person name="Dirks R."/>
            <person name="Jansen H."/>
            <person name="Henkel C."/>
            <person name="Chen W.J."/>
            <person name="Zahm M."/>
            <person name="Cabau C."/>
            <person name="Klopp C."/>
            <person name="Thompson A.W."/>
            <person name="Robinson-Rechavi M."/>
            <person name="Braasch I."/>
            <person name="Lecointre G."/>
            <person name="Bobe J."/>
            <person name="Postlethwait J.H."/>
            <person name="Berthelot C."/>
            <person name="Roest Crollius H."/>
            <person name="Guiguen Y."/>
        </authorList>
    </citation>
    <scope>NUCLEOTIDE SEQUENCE</scope>
    <source>
        <strain evidence="6">Concon-B</strain>
    </source>
</reference>